<keyword evidence="3" id="KW-1185">Reference proteome</keyword>
<feature type="region of interest" description="Disordered" evidence="1">
    <location>
        <begin position="140"/>
        <end position="172"/>
    </location>
</feature>
<dbReference type="GeneID" id="55968864"/>
<reference evidence="2" key="1">
    <citation type="submission" date="2020-03" db="EMBL/GenBank/DDBJ databases">
        <title>Site-based positive gene gene selection in Geosmithia morbida across the United States reveals a broad range of putative effectors and factors for local host and environmental adapation.</title>
        <authorList>
            <person name="Onufrak A."/>
            <person name="Murdoch R.W."/>
            <person name="Gazis R."/>
            <person name="Huff M."/>
            <person name="Staton M."/>
            <person name="Klingeman W."/>
            <person name="Hadziabdic D."/>
        </authorList>
    </citation>
    <scope>NUCLEOTIDE SEQUENCE</scope>
    <source>
        <strain evidence="2">1262</strain>
    </source>
</reference>
<feature type="region of interest" description="Disordered" evidence="1">
    <location>
        <begin position="209"/>
        <end position="277"/>
    </location>
</feature>
<proteinExistence type="predicted"/>
<dbReference type="RefSeq" id="XP_035319283.1">
    <property type="nucleotide sequence ID" value="XM_035464613.1"/>
</dbReference>
<evidence type="ECO:0000256" key="1">
    <source>
        <dbReference type="SAM" id="MobiDB-lite"/>
    </source>
</evidence>
<evidence type="ECO:0000313" key="2">
    <source>
        <dbReference type="EMBL" id="KAF4120631.1"/>
    </source>
</evidence>
<feature type="compositionally biased region" description="Basic and acidic residues" evidence="1">
    <location>
        <begin position="218"/>
        <end position="249"/>
    </location>
</feature>
<dbReference type="Proteomes" id="UP000749293">
    <property type="component" value="Unassembled WGS sequence"/>
</dbReference>
<organism evidence="2 3">
    <name type="scientific">Geosmithia morbida</name>
    <dbReference type="NCBI Taxonomy" id="1094350"/>
    <lineage>
        <taxon>Eukaryota</taxon>
        <taxon>Fungi</taxon>
        <taxon>Dikarya</taxon>
        <taxon>Ascomycota</taxon>
        <taxon>Pezizomycotina</taxon>
        <taxon>Sordariomycetes</taxon>
        <taxon>Hypocreomycetidae</taxon>
        <taxon>Hypocreales</taxon>
        <taxon>Bionectriaceae</taxon>
        <taxon>Geosmithia</taxon>
    </lineage>
</organism>
<accession>A0A9P5D1M8</accession>
<name>A0A9P5D1M8_9HYPO</name>
<dbReference type="EMBL" id="JAANYQ010000015">
    <property type="protein sequence ID" value="KAF4120631.1"/>
    <property type="molecule type" value="Genomic_DNA"/>
</dbReference>
<gene>
    <name evidence="2" type="ORF">GMORB2_2634</name>
</gene>
<dbReference type="AlphaFoldDB" id="A0A9P5D1M8"/>
<feature type="region of interest" description="Disordered" evidence="1">
    <location>
        <begin position="80"/>
        <end position="100"/>
    </location>
</feature>
<comment type="caution">
    <text evidence="2">The sequence shown here is derived from an EMBL/GenBank/DDBJ whole genome shotgun (WGS) entry which is preliminary data.</text>
</comment>
<protein>
    <submittedName>
        <fullName evidence="2">Uncharacterized protein</fullName>
    </submittedName>
</protein>
<evidence type="ECO:0000313" key="3">
    <source>
        <dbReference type="Proteomes" id="UP000749293"/>
    </source>
</evidence>
<feature type="compositionally biased region" description="Polar residues" evidence="1">
    <location>
        <begin position="150"/>
        <end position="161"/>
    </location>
</feature>
<sequence length="418" mass="44620">MSATARAGDLAVAGTAPGDEGSFVGGCWKFILCLPCYGCLLASLQRRFRRMYHIDGTIYIDYSEGCCCPGLVVTRMEIEASRRRDPRSSQTTHWQDHEHEYNEFDTNSNTRQNLQGYKSHSAMSLPRGIIDASLSEKSPLSAVAKGRSGSGSHQTPTSTTTEQEHGIGEWKIPVRPALPTIPEMSRESSTVTLALPGPSLDIAAAHTVNSSKGAPGSSEKHDVERPQDKSQAKPSEKDDPEAKRYDESPVKPGVEQSQAKNLDKDDSESMTESIRQPKPLLCMGQKYSGLALKAWPVFSVDTNQQYAGGHAQEHSGLSLDGTSKVGGKGTLRERLLEHAKPGSIRSCLVDGGGGGGADDTMTTDSCDEVSSALTIPSSPDWGSAIDVQVGHEANRHAEADADGAASLGAEWAAVLESP</sequence>